<gene>
    <name evidence="3" type="ORF">MAR_008624</name>
</gene>
<protein>
    <submittedName>
        <fullName evidence="3">Uncharacterized protein</fullName>
    </submittedName>
</protein>
<feature type="coiled-coil region" evidence="1">
    <location>
        <begin position="236"/>
        <end position="319"/>
    </location>
</feature>
<dbReference type="PANTHER" id="PTHR23159:SF31">
    <property type="entry name" value="CENTROSOME-ASSOCIATED PROTEIN CEP250 ISOFORM X1"/>
    <property type="match status" value="1"/>
</dbReference>
<feature type="region of interest" description="Disordered" evidence="2">
    <location>
        <begin position="710"/>
        <end position="730"/>
    </location>
</feature>
<keyword evidence="1" id="KW-0175">Coiled coil</keyword>
<organism evidence="3 4">
    <name type="scientific">Mya arenaria</name>
    <name type="common">Soft-shell clam</name>
    <dbReference type="NCBI Taxonomy" id="6604"/>
    <lineage>
        <taxon>Eukaryota</taxon>
        <taxon>Metazoa</taxon>
        <taxon>Spiralia</taxon>
        <taxon>Lophotrochozoa</taxon>
        <taxon>Mollusca</taxon>
        <taxon>Bivalvia</taxon>
        <taxon>Autobranchia</taxon>
        <taxon>Heteroconchia</taxon>
        <taxon>Euheterodonta</taxon>
        <taxon>Imparidentia</taxon>
        <taxon>Neoheterodontei</taxon>
        <taxon>Myida</taxon>
        <taxon>Myoidea</taxon>
        <taxon>Myidae</taxon>
        <taxon>Mya</taxon>
    </lineage>
</organism>
<evidence type="ECO:0000256" key="1">
    <source>
        <dbReference type="SAM" id="Coils"/>
    </source>
</evidence>
<feature type="coiled-coil region" evidence="1">
    <location>
        <begin position="858"/>
        <end position="930"/>
    </location>
</feature>
<accession>A0ABY7E4I8</accession>
<feature type="region of interest" description="Disordered" evidence="2">
    <location>
        <begin position="638"/>
        <end position="662"/>
    </location>
</feature>
<dbReference type="EMBL" id="CP111015">
    <property type="protein sequence ID" value="WAR02066.1"/>
    <property type="molecule type" value="Genomic_DNA"/>
</dbReference>
<dbReference type="PANTHER" id="PTHR23159">
    <property type="entry name" value="CENTROSOMAL PROTEIN 2"/>
    <property type="match status" value="1"/>
</dbReference>
<proteinExistence type="predicted"/>
<evidence type="ECO:0000313" key="3">
    <source>
        <dbReference type="EMBL" id="WAR02066.1"/>
    </source>
</evidence>
<sequence length="1066" mass="119897">MTSTPRQPLLDIRQVPPSNQQDEGPRKTPLVTPRQVKSMRKTKSFGDEGLPKVLEEAEPRKSKTPDGRKSKSPELVIDEDLLLGNYSGNEESLCDSTKSEDELLSTPHESNECKSACETENEVFGSKTLKGEAVKKTGSPNEILCSPMVQRPDQDKSVLACGPECVDMGVGTDPALGIEVGVSVRPDVVSTATDMDDSPMMHSGTSMTPLKIDKKTKKLTAEDVRRQHPRVLANEFETLRLQNTRLESQIAGLEKDRKKLVAQEELEHRLESVSKELSALKEEYAGAQEGWQAREETLVAETQEVRLQYDTQLKELRAEYETTNYRDHFLASQSLVQKLQTELDQYTQLMGDVDTAHKLQEELEQVLTESFNKVQEKAAWVTEQAAKNVEKRSKLETEKEEMNKIVATCRDNLLQMDGQLERTSTELFEAKQAVEKLTLERDSLLTDKAEGIKRCKILQTERDSLSEECDKLKDDISKLEESNTKLHEEIERLNQSAREEQSSHEAEVSKMKLSLDKKILQVTNLQRTLDNREDEIDRQENDLFECRELLSNQLEDLKEAEKSKRELTMKVATLTTECDNADLRAKEKAYDDFKASTLPVLKLQESQIAECSSAIDQLYAEMRKVLAGLRKKAGIAVENNREATGQTKEPSSDTAQSKPAGARSLVSQILTAACPIEQNIDVADSSENQQLRSKNVEPLKQPDIDVKSSLKVDGISSGGSDTPSTVSRKKLGFSGNSAFAPVRKTLVPVENADTLDSAKDDEIVDDANEKEVKDEVDQDKKGIKECAGEKKDSNNLSKEKLANQLEEISDVFTEIMRVAQLIEKALRSSLNDVTFENSDLRSQVTESEHGERRACAELDLVNKELEQKRGECERLTQQQEEMGERFGDLLDQKTELERLQEELDRTQKKLTSVESERALLNGQVEELLAKMEANSSSSGVDVALQRETLALQKKVDKYRTLLTEAEAKLHDISVRSTKRIMTLDANGKRADAEVHRLDQLVDSIRNELTRHRLARQDEHLRRMIAMIEGRASLSSSERKGKEDDKELKPVKTSIILCYICSCAKTT</sequence>
<feature type="compositionally biased region" description="Polar residues" evidence="2">
    <location>
        <begin position="86"/>
        <end position="96"/>
    </location>
</feature>
<keyword evidence="4" id="KW-1185">Reference proteome</keyword>
<name>A0ABY7E4I8_MYAAR</name>
<evidence type="ECO:0000313" key="4">
    <source>
        <dbReference type="Proteomes" id="UP001164746"/>
    </source>
</evidence>
<feature type="compositionally biased region" description="Polar residues" evidence="2">
    <location>
        <begin position="642"/>
        <end position="657"/>
    </location>
</feature>
<dbReference type="Proteomes" id="UP001164746">
    <property type="component" value="Chromosome 4"/>
</dbReference>
<feature type="compositionally biased region" description="Basic and acidic residues" evidence="2">
    <location>
        <begin position="44"/>
        <end position="72"/>
    </location>
</feature>
<feature type="coiled-coil region" evidence="1">
    <location>
        <begin position="392"/>
        <end position="577"/>
    </location>
</feature>
<evidence type="ECO:0000256" key="2">
    <source>
        <dbReference type="SAM" id="MobiDB-lite"/>
    </source>
</evidence>
<reference evidence="3" key="1">
    <citation type="submission" date="2022-11" db="EMBL/GenBank/DDBJ databases">
        <title>Centuries of genome instability and evolution in soft-shell clam transmissible cancer (bioRxiv).</title>
        <authorList>
            <person name="Hart S.F.M."/>
            <person name="Yonemitsu M.A."/>
            <person name="Giersch R.M."/>
            <person name="Beal B.F."/>
            <person name="Arriagada G."/>
            <person name="Davis B.W."/>
            <person name="Ostrander E.A."/>
            <person name="Goff S.P."/>
            <person name="Metzger M.J."/>
        </authorList>
    </citation>
    <scope>NUCLEOTIDE SEQUENCE</scope>
    <source>
        <strain evidence="3">MELC-2E11</strain>
        <tissue evidence="3">Siphon/mantle</tissue>
    </source>
</reference>
<feature type="region of interest" description="Disordered" evidence="2">
    <location>
        <begin position="1"/>
        <end position="112"/>
    </location>
</feature>
<feature type="region of interest" description="Disordered" evidence="2">
    <location>
        <begin position="766"/>
        <end position="792"/>
    </location>
</feature>